<dbReference type="Pfam" id="PF04972">
    <property type="entry name" value="BON"/>
    <property type="match status" value="1"/>
</dbReference>
<dbReference type="SUPFAM" id="SSF82689">
    <property type="entry name" value="Mechanosensitive channel protein MscS (YggB), C-terminal domain"/>
    <property type="match status" value="1"/>
</dbReference>
<dbReference type="Gene3D" id="1.10.287.1260">
    <property type="match status" value="1"/>
</dbReference>
<organism evidence="10 11">
    <name type="scientific">Solilutibacter oculi</name>
    <dbReference type="NCBI Taxonomy" id="2698682"/>
    <lineage>
        <taxon>Bacteria</taxon>
        <taxon>Pseudomonadati</taxon>
        <taxon>Pseudomonadota</taxon>
        <taxon>Gammaproteobacteria</taxon>
        <taxon>Lysobacterales</taxon>
        <taxon>Lysobacteraceae</taxon>
        <taxon>Solilutibacter</taxon>
    </lineage>
</organism>
<keyword evidence="8" id="KW-0732">Signal</keyword>
<protein>
    <recommendedName>
        <fullName evidence="7">Small-conductance mechanosensitive channel</fullName>
    </recommendedName>
</protein>
<dbReference type="Gene3D" id="3.30.1340.30">
    <property type="match status" value="1"/>
</dbReference>
<keyword evidence="4 7" id="KW-0812">Transmembrane</keyword>
<comment type="caution">
    <text evidence="7">Lacks conserved residue(s) required for the propagation of feature annotation.</text>
</comment>
<dbReference type="AlphaFoldDB" id="A0A344J4Y5"/>
<keyword evidence="7" id="KW-0813">Transport</keyword>
<dbReference type="GO" id="GO:0005886">
    <property type="term" value="C:plasma membrane"/>
    <property type="evidence" value="ECO:0007669"/>
    <property type="project" value="UniProtKB-SubCell"/>
</dbReference>
<dbReference type="Proteomes" id="UP000251842">
    <property type="component" value="Chromosome"/>
</dbReference>
<evidence type="ECO:0000256" key="4">
    <source>
        <dbReference type="ARBA" id="ARBA00022692"/>
    </source>
</evidence>
<evidence type="ECO:0000313" key="11">
    <source>
        <dbReference type="Proteomes" id="UP000251842"/>
    </source>
</evidence>
<dbReference type="InterPro" id="IPR045275">
    <property type="entry name" value="MscS_archaea/bacteria_type"/>
</dbReference>
<feature type="signal peptide" evidence="8">
    <location>
        <begin position="1"/>
        <end position="21"/>
    </location>
</feature>
<feature type="transmembrane region" description="Helical" evidence="7">
    <location>
        <begin position="191"/>
        <end position="212"/>
    </location>
</feature>
<evidence type="ECO:0000256" key="3">
    <source>
        <dbReference type="ARBA" id="ARBA00022475"/>
    </source>
</evidence>
<keyword evidence="11" id="KW-1185">Reference proteome</keyword>
<feature type="domain" description="BON" evidence="9">
    <location>
        <begin position="37"/>
        <end position="103"/>
    </location>
</feature>
<dbReference type="InterPro" id="IPR011066">
    <property type="entry name" value="MscS_channel_C_sf"/>
</dbReference>
<dbReference type="InterPro" id="IPR006685">
    <property type="entry name" value="MscS_channel_2nd"/>
</dbReference>
<dbReference type="PROSITE" id="PS50914">
    <property type="entry name" value="BON"/>
    <property type="match status" value="1"/>
</dbReference>
<evidence type="ECO:0000256" key="5">
    <source>
        <dbReference type="ARBA" id="ARBA00022989"/>
    </source>
</evidence>
<comment type="similarity">
    <text evidence="2 7">Belongs to the MscS (TC 1.A.23) family.</text>
</comment>
<keyword evidence="5 7" id="KW-1133">Transmembrane helix</keyword>
<dbReference type="RefSeq" id="WP_112926308.1">
    <property type="nucleotide sequence ID" value="NZ_CP029556.1"/>
</dbReference>
<gene>
    <name evidence="10" type="ORF">DCD74_04750</name>
</gene>
<dbReference type="Gene3D" id="2.30.30.60">
    <property type="match status" value="1"/>
</dbReference>
<dbReference type="Gene3D" id="3.30.70.100">
    <property type="match status" value="1"/>
</dbReference>
<dbReference type="PANTHER" id="PTHR30221:SF1">
    <property type="entry name" value="SMALL-CONDUCTANCE MECHANOSENSITIVE CHANNEL"/>
    <property type="match status" value="1"/>
</dbReference>
<accession>A0A344J4Y5</accession>
<sequence>MRLDALKSLALFFLLALPASAQVPLPSTDATPAPTATDLQAERHVEQKLDAQPALKKVEADVTGGVATLSGEVPTPPDRQQAGKLAAAVKGVEKVDNRTQLDPDLQVRFASALSEVKGKLVRLVANLPLLLVALLIVAIAVWLGGVVSRRLHLLKRISNRNPYMDGLLRGIVQALIVLGGVLIALDLLGATSLVGAVLGSAGVVGLVLGFAFKDIAENYISGVLLSVRQPFRPGDSVRIDSHEGRVVALTSRATQLMTFDGNQLQLPNALVFKSVLLNYSRNPRRRFDFTTNVSVGQSWHDAMDIGVRALGKVDGVLDTPAPSALIKDLADGSATLQFYGWIDQTRNDLQKTRSEAMRNVRRSLRASGIVPPDGVQKVILMRDDGSGHAMDTESTAPRDTSVDHTLDHQLAAAQDADEAVNLLDDQAKPQPQ</sequence>
<evidence type="ECO:0000313" key="10">
    <source>
        <dbReference type="EMBL" id="AXA84095.1"/>
    </source>
</evidence>
<keyword evidence="7" id="KW-0407">Ion channel</keyword>
<dbReference type="OrthoDB" id="9793781at2"/>
<keyword evidence="7" id="KW-0406">Ion transport</keyword>
<evidence type="ECO:0000256" key="1">
    <source>
        <dbReference type="ARBA" id="ARBA00004651"/>
    </source>
</evidence>
<dbReference type="GO" id="GO:0008381">
    <property type="term" value="F:mechanosensitive monoatomic ion channel activity"/>
    <property type="evidence" value="ECO:0007669"/>
    <property type="project" value="InterPro"/>
</dbReference>
<dbReference type="InterPro" id="IPR011014">
    <property type="entry name" value="MscS_channel_TM-2"/>
</dbReference>
<comment type="subunit">
    <text evidence="7">Homoheptamer.</text>
</comment>
<dbReference type="Pfam" id="PF00924">
    <property type="entry name" value="MS_channel_2nd"/>
    <property type="match status" value="1"/>
</dbReference>
<keyword evidence="7" id="KW-0997">Cell inner membrane</keyword>
<evidence type="ECO:0000256" key="8">
    <source>
        <dbReference type="SAM" id="SignalP"/>
    </source>
</evidence>
<keyword evidence="6 7" id="KW-0472">Membrane</keyword>
<evidence type="ECO:0000256" key="7">
    <source>
        <dbReference type="RuleBase" id="RU369025"/>
    </source>
</evidence>
<evidence type="ECO:0000256" key="6">
    <source>
        <dbReference type="ARBA" id="ARBA00023136"/>
    </source>
</evidence>
<name>A0A344J4Y5_9GAMM</name>
<evidence type="ECO:0000259" key="9">
    <source>
        <dbReference type="PROSITE" id="PS50914"/>
    </source>
</evidence>
<feature type="chain" id="PRO_5016964971" description="Small-conductance mechanosensitive channel" evidence="8">
    <location>
        <begin position="22"/>
        <end position="432"/>
    </location>
</feature>
<keyword evidence="3" id="KW-1003">Cell membrane</keyword>
<proteinExistence type="inferred from homology"/>
<dbReference type="PANTHER" id="PTHR30221">
    <property type="entry name" value="SMALL-CONDUCTANCE MECHANOSENSITIVE CHANNEL"/>
    <property type="match status" value="1"/>
</dbReference>
<dbReference type="InterPro" id="IPR010920">
    <property type="entry name" value="LSM_dom_sf"/>
</dbReference>
<feature type="transmembrane region" description="Helical" evidence="7">
    <location>
        <begin position="166"/>
        <end position="185"/>
    </location>
</feature>
<feature type="transmembrane region" description="Helical" evidence="7">
    <location>
        <begin position="123"/>
        <end position="145"/>
    </location>
</feature>
<comment type="function">
    <text evidence="7">Mechanosensitive channel that participates in the regulation of osmotic pressure changes within the cell, opening in response to stretch forces in the membrane lipid bilayer, without the need for other proteins. Contributes to normal resistance to hypoosmotic shock. Forms an ion channel of 1.0 nanosiemens conductance with a slight preference for anions.</text>
</comment>
<dbReference type="SUPFAM" id="SSF82861">
    <property type="entry name" value="Mechanosensitive channel protein MscS (YggB), transmembrane region"/>
    <property type="match status" value="1"/>
</dbReference>
<dbReference type="SUPFAM" id="SSF50182">
    <property type="entry name" value="Sm-like ribonucleoproteins"/>
    <property type="match status" value="1"/>
</dbReference>
<dbReference type="InterPro" id="IPR023408">
    <property type="entry name" value="MscS_beta-dom_sf"/>
</dbReference>
<evidence type="ECO:0000256" key="2">
    <source>
        <dbReference type="ARBA" id="ARBA00008017"/>
    </source>
</evidence>
<comment type="subcellular location">
    <subcellularLocation>
        <location evidence="7">Cell inner membrane</location>
        <topology evidence="7">Multi-pass membrane protein</topology>
    </subcellularLocation>
    <subcellularLocation>
        <location evidence="1">Cell membrane</location>
        <topology evidence="1">Multi-pass membrane protein</topology>
    </subcellularLocation>
</comment>
<dbReference type="EMBL" id="CP029556">
    <property type="protein sequence ID" value="AXA84095.1"/>
    <property type="molecule type" value="Genomic_DNA"/>
</dbReference>
<reference evidence="11" key="1">
    <citation type="submission" date="2018-05" db="EMBL/GenBank/DDBJ databases">
        <title>Luteimonas pekinense sp. nov., isolated from human Meibomian gland secretions, Beijing, China.</title>
        <authorList>
            <person name="Wen T."/>
            <person name="Bai H."/>
            <person name="Lv H."/>
        </authorList>
    </citation>
    <scope>NUCLEOTIDE SEQUENCE [LARGE SCALE GENOMIC DNA]</scope>
    <source>
        <strain evidence="11">83-4</strain>
    </source>
</reference>
<dbReference type="KEGG" id="lue:DCD74_04750"/>
<dbReference type="InterPro" id="IPR007055">
    <property type="entry name" value="BON_dom"/>
</dbReference>